<dbReference type="InterPro" id="IPR001310">
    <property type="entry name" value="Histidine_triad_HIT"/>
</dbReference>
<evidence type="ECO:0000256" key="3">
    <source>
        <dbReference type="PROSITE-ProRule" id="PRU00464"/>
    </source>
</evidence>
<dbReference type="SUPFAM" id="SSF54197">
    <property type="entry name" value="HIT-like"/>
    <property type="match status" value="1"/>
</dbReference>
<feature type="domain" description="HIT" evidence="4">
    <location>
        <begin position="8"/>
        <end position="115"/>
    </location>
</feature>
<evidence type="ECO:0000259" key="4">
    <source>
        <dbReference type="PROSITE" id="PS51084"/>
    </source>
</evidence>
<evidence type="ECO:0000313" key="5">
    <source>
        <dbReference type="EMBL" id="KAF1021748.1"/>
    </source>
</evidence>
<feature type="active site" description="Tele-AMP-histidine intermediate" evidence="1">
    <location>
        <position position="102"/>
    </location>
</feature>
<evidence type="ECO:0000313" key="6">
    <source>
        <dbReference type="Proteomes" id="UP000461670"/>
    </source>
</evidence>
<dbReference type="Pfam" id="PF01230">
    <property type="entry name" value="HIT"/>
    <property type="match status" value="1"/>
</dbReference>
<dbReference type="GO" id="GO:0003824">
    <property type="term" value="F:catalytic activity"/>
    <property type="evidence" value="ECO:0007669"/>
    <property type="project" value="InterPro"/>
</dbReference>
<protein>
    <submittedName>
        <fullName evidence="5">Protein hit</fullName>
    </submittedName>
</protein>
<proteinExistence type="predicted"/>
<accession>A0A7V8FPK2</accession>
<sequence>MSYDPDNIFARILRGEAPCVKVYEDDATLAIMDAMPQADGHVLVLPKEAAVTLLDASDEAACRCIVTVRKVAAAVQKATGAAGLTVGQFNGAAAGQTVPHLHFHIVPREPGVALRKHAGQMADPAVLQAMAERIKAHWA</sequence>
<dbReference type="InterPro" id="IPR011146">
    <property type="entry name" value="HIT-like"/>
</dbReference>
<dbReference type="PANTHER" id="PTHR46648">
    <property type="entry name" value="HIT FAMILY PROTEIN 1"/>
    <property type="match status" value="1"/>
</dbReference>
<dbReference type="PANTHER" id="PTHR46648:SF1">
    <property type="entry name" value="ADENOSINE 5'-MONOPHOSPHORAMIDASE HNT1"/>
    <property type="match status" value="1"/>
</dbReference>
<comment type="caution">
    <text evidence="5">The sequence shown here is derived from an EMBL/GenBank/DDBJ whole genome shotgun (WGS) entry which is preliminary data.</text>
</comment>
<dbReference type="Proteomes" id="UP000461670">
    <property type="component" value="Unassembled WGS sequence"/>
</dbReference>
<dbReference type="Gene3D" id="3.30.428.10">
    <property type="entry name" value="HIT-like"/>
    <property type="match status" value="1"/>
</dbReference>
<name>A0A7V8FPK2_9BURK</name>
<evidence type="ECO:0000256" key="1">
    <source>
        <dbReference type="PIRSR" id="PIRSR601310-1"/>
    </source>
</evidence>
<organism evidence="5 6">
    <name type="scientific">Paracidovorax wautersii</name>
    <dbReference type="NCBI Taxonomy" id="1177982"/>
    <lineage>
        <taxon>Bacteria</taxon>
        <taxon>Pseudomonadati</taxon>
        <taxon>Pseudomonadota</taxon>
        <taxon>Betaproteobacteria</taxon>
        <taxon>Burkholderiales</taxon>
        <taxon>Comamonadaceae</taxon>
        <taxon>Paracidovorax</taxon>
    </lineage>
</organism>
<dbReference type="EMBL" id="WNDQ01000018">
    <property type="protein sequence ID" value="KAF1021748.1"/>
    <property type="molecule type" value="Genomic_DNA"/>
</dbReference>
<dbReference type="InterPro" id="IPR036265">
    <property type="entry name" value="HIT-like_sf"/>
</dbReference>
<dbReference type="AlphaFoldDB" id="A0A7V8FPK2"/>
<evidence type="ECO:0000256" key="2">
    <source>
        <dbReference type="PIRSR" id="PIRSR601310-3"/>
    </source>
</evidence>
<feature type="short sequence motif" description="Histidine triad motif" evidence="2 3">
    <location>
        <begin position="100"/>
        <end position="104"/>
    </location>
</feature>
<dbReference type="InterPro" id="IPR039384">
    <property type="entry name" value="HINT"/>
</dbReference>
<dbReference type="CDD" id="cd01277">
    <property type="entry name" value="HINT_subgroup"/>
    <property type="match status" value="1"/>
</dbReference>
<reference evidence="6" key="1">
    <citation type="journal article" date="2020" name="MBio">
        <title>Horizontal gene transfer to a defensive symbiont with a reduced genome amongst a multipartite beetle microbiome.</title>
        <authorList>
            <person name="Waterworth S.C."/>
            <person name="Florez L.V."/>
            <person name="Rees E.R."/>
            <person name="Hertweck C."/>
            <person name="Kaltenpoth M."/>
            <person name="Kwan J.C."/>
        </authorList>
    </citation>
    <scope>NUCLEOTIDE SEQUENCE [LARGE SCALE GENOMIC DNA]</scope>
</reference>
<dbReference type="PROSITE" id="PS51084">
    <property type="entry name" value="HIT_2"/>
    <property type="match status" value="1"/>
</dbReference>
<gene>
    <name evidence="5" type="primary">hit</name>
    <name evidence="5" type="ORF">GAK30_01648</name>
</gene>
<dbReference type="GO" id="GO:0009117">
    <property type="term" value="P:nucleotide metabolic process"/>
    <property type="evidence" value="ECO:0007669"/>
    <property type="project" value="TreeGrafter"/>
</dbReference>
<dbReference type="PRINTS" id="PR00332">
    <property type="entry name" value="HISTRIAD"/>
</dbReference>